<sequence length="127" mass="11867">MKRQHLHSLCLALCLGASAPLALAATDMNDNNRVPSQQLPGTGTIDRNGPSGSGVPGDGMGSGDDSRNGVGNPGTGRTTPDVGNPGGSRSAPDAGNPGTGRGTPSTPGSSGGTGGSGGSSGGVGGGS</sequence>
<feature type="compositionally biased region" description="Gly residues" evidence="1">
    <location>
        <begin position="109"/>
        <end position="127"/>
    </location>
</feature>
<feature type="compositionally biased region" description="Polar residues" evidence="1">
    <location>
        <begin position="29"/>
        <end position="41"/>
    </location>
</feature>
<reference evidence="3" key="1">
    <citation type="journal article" date="2021" name="Microorganisms">
        <title>The Ever-Expanding Pseudomonas Genus: Description of 43 New Species and Partition of the Pseudomonas putida Group.</title>
        <authorList>
            <person name="Girard L."/>
            <person name="Lood C."/>
            <person name="Hofte M."/>
            <person name="Vandamme P."/>
            <person name="Rokni-Zadeh H."/>
            <person name="van Noort V."/>
            <person name="Lavigne R."/>
            <person name="De Mot R."/>
        </authorList>
    </citation>
    <scope>NUCLEOTIDE SEQUENCE</scope>
    <source>
        <strain evidence="3">COW40</strain>
    </source>
</reference>
<evidence type="ECO:0000256" key="1">
    <source>
        <dbReference type="SAM" id="MobiDB-lite"/>
    </source>
</evidence>
<accession>A0ABX8N078</accession>
<keyword evidence="2" id="KW-0732">Signal</keyword>
<name>A0ABX8N078_9PSED</name>
<organism evidence="3 4">
    <name type="scientific">Pseudomonas fakonensis</name>
    <dbReference type="NCBI Taxonomy" id="2842355"/>
    <lineage>
        <taxon>Bacteria</taxon>
        <taxon>Pseudomonadati</taxon>
        <taxon>Pseudomonadota</taxon>
        <taxon>Gammaproteobacteria</taxon>
        <taxon>Pseudomonadales</taxon>
        <taxon>Pseudomonadaceae</taxon>
        <taxon>Pseudomonas</taxon>
    </lineage>
</organism>
<feature type="signal peptide" evidence="2">
    <location>
        <begin position="1"/>
        <end position="24"/>
    </location>
</feature>
<keyword evidence="4" id="KW-1185">Reference proteome</keyword>
<feature type="chain" id="PRO_5047074282" evidence="2">
    <location>
        <begin position="25"/>
        <end position="127"/>
    </location>
</feature>
<proteinExistence type="predicted"/>
<dbReference type="Proteomes" id="UP001046350">
    <property type="component" value="Chromosome"/>
</dbReference>
<feature type="region of interest" description="Disordered" evidence="1">
    <location>
        <begin position="29"/>
        <end position="127"/>
    </location>
</feature>
<feature type="compositionally biased region" description="Gly residues" evidence="1">
    <location>
        <begin position="51"/>
        <end position="62"/>
    </location>
</feature>
<evidence type="ECO:0000313" key="3">
    <source>
        <dbReference type="EMBL" id="QXH49226.1"/>
    </source>
</evidence>
<protein>
    <submittedName>
        <fullName evidence="3">Uncharacterized protein</fullName>
    </submittedName>
</protein>
<dbReference type="EMBL" id="CP077076">
    <property type="protein sequence ID" value="QXH49226.1"/>
    <property type="molecule type" value="Genomic_DNA"/>
</dbReference>
<evidence type="ECO:0000313" key="4">
    <source>
        <dbReference type="Proteomes" id="UP001046350"/>
    </source>
</evidence>
<dbReference type="RefSeq" id="WP_217838849.1">
    <property type="nucleotide sequence ID" value="NZ_CP077076.1"/>
</dbReference>
<evidence type="ECO:0000256" key="2">
    <source>
        <dbReference type="SAM" id="SignalP"/>
    </source>
</evidence>
<gene>
    <name evidence="3" type="ORF">KSS94_14820</name>
</gene>